<dbReference type="Pfam" id="PF16867">
    <property type="entry name" value="DMSP_lyase"/>
    <property type="match status" value="1"/>
</dbReference>
<dbReference type="InterPro" id="IPR014710">
    <property type="entry name" value="RmlC-like_jellyroll"/>
</dbReference>
<protein>
    <submittedName>
        <fullName evidence="1">Transcriptional regulator protein</fullName>
    </submittedName>
</protein>
<sequence>MNRRPENVTAFIAIAETLFRSEKLPEAGRIVAARVFERLQTPSDDGARHHTRYPACDWLDAALAPFIDEDTGFGAAARALKALEPDLGWSRRSSGENGSENYIDAHVHGMICGPGGAESRYDVQLGFSLMLPHVRYPDHSHPPEEAYVLFTPGEFRQNGGAWFDPGIGGGIHNVRNNPHAMRSGAVPFLAMWTLLTKTDD</sequence>
<dbReference type="EMBL" id="FCOE02000035">
    <property type="protein sequence ID" value="SAK91816.1"/>
    <property type="molecule type" value="Genomic_DNA"/>
</dbReference>
<dbReference type="RefSeq" id="WP_061178897.1">
    <property type="nucleotide sequence ID" value="NZ_FCOE02000035.1"/>
</dbReference>
<dbReference type="Gene3D" id="2.60.120.10">
    <property type="entry name" value="Jelly Rolls"/>
    <property type="match status" value="1"/>
</dbReference>
<proteinExistence type="predicted"/>
<dbReference type="InterPro" id="IPR031723">
    <property type="entry name" value="DMSP_lyase"/>
</dbReference>
<dbReference type="OrthoDB" id="9083851at2"/>
<name>A0A158DC66_9BURK</name>
<reference evidence="1" key="1">
    <citation type="submission" date="2016-01" db="EMBL/GenBank/DDBJ databases">
        <authorList>
            <person name="Peeters C."/>
        </authorList>
    </citation>
    <scope>NUCLEOTIDE SEQUENCE [LARGE SCALE GENOMIC DNA]</scope>
    <source>
        <strain evidence="1">LMG 29323</strain>
    </source>
</reference>
<dbReference type="GO" id="GO:0047869">
    <property type="term" value="F:dimethylpropiothetin dethiomethylase activity"/>
    <property type="evidence" value="ECO:0007669"/>
    <property type="project" value="InterPro"/>
</dbReference>
<comment type="caution">
    <text evidence="1">The sequence shown here is derived from an EMBL/GenBank/DDBJ whole genome shotgun (WGS) entry which is preliminary data.</text>
</comment>
<evidence type="ECO:0000313" key="1">
    <source>
        <dbReference type="EMBL" id="SAK91816.1"/>
    </source>
</evidence>
<dbReference type="Proteomes" id="UP000054911">
    <property type="component" value="Unassembled WGS sequence"/>
</dbReference>
<dbReference type="STRING" id="1777141.AWB80_06599"/>
<dbReference type="AlphaFoldDB" id="A0A158DC66"/>
<gene>
    <name evidence="1" type="ORF">AWB80_06599</name>
</gene>
<accession>A0A158DC66</accession>
<evidence type="ECO:0000313" key="2">
    <source>
        <dbReference type="Proteomes" id="UP000054911"/>
    </source>
</evidence>
<organism evidence="1 2">
    <name type="scientific">Caballeronia pedi</name>
    <dbReference type="NCBI Taxonomy" id="1777141"/>
    <lineage>
        <taxon>Bacteria</taxon>
        <taxon>Pseudomonadati</taxon>
        <taxon>Pseudomonadota</taxon>
        <taxon>Betaproteobacteria</taxon>
        <taxon>Burkholderiales</taxon>
        <taxon>Burkholderiaceae</taxon>
        <taxon>Caballeronia</taxon>
    </lineage>
</organism>
<keyword evidence="2" id="KW-1185">Reference proteome</keyword>